<keyword evidence="1" id="KW-1133">Transmembrane helix</keyword>
<gene>
    <name evidence="3" type="ORF">D5H75_13570</name>
</gene>
<evidence type="ECO:0000259" key="2">
    <source>
        <dbReference type="Pfam" id="PF26604"/>
    </source>
</evidence>
<keyword evidence="1" id="KW-0812">Transmembrane</keyword>
<dbReference type="EMBL" id="QZEY01000004">
    <property type="protein sequence ID" value="RJL32547.1"/>
    <property type="molecule type" value="Genomic_DNA"/>
</dbReference>
<name>A0A3A4AW38_9ACTN</name>
<organism evidence="3 4">
    <name type="scientific">Bailinhaonella thermotolerans</name>
    <dbReference type="NCBI Taxonomy" id="1070861"/>
    <lineage>
        <taxon>Bacteria</taxon>
        <taxon>Bacillati</taxon>
        <taxon>Actinomycetota</taxon>
        <taxon>Actinomycetes</taxon>
        <taxon>Streptosporangiales</taxon>
        <taxon>Streptosporangiaceae</taxon>
        <taxon>Bailinhaonella</taxon>
    </lineage>
</organism>
<evidence type="ECO:0000256" key="1">
    <source>
        <dbReference type="SAM" id="Phobius"/>
    </source>
</evidence>
<evidence type="ECO:0000313" key="4">
    <source>
        <dbReference type="Proteomes" id="UP000265768"/>
    </source>
</evidence>
<feature type="domain" description="CBU-0592-like" evidence="2">
    <location>
        <begin position="2"/>
        <end position="75"/>
    </location>
</feature>
<protein>
    <recommendedName>
        <fullName evidence="2">CBU-0592-like domain-containing protein</fullName>
    </recommendedName>
</protein>
<sequence length="81" mass="8444">MIDVLAWAGAGALLLAYALVSMRRMDGDGAGFQLLNLLGSLALGVNAARQAAWPSAAVNAIWVVIGLAMLARLRAARDRPV</sequence>
<dbReference type="Proteomes" id="UP000265768">
    <property type="component" value="Unassembled WGS sequence"/>
</dbReference>
<proteinExistence type="predicted"/>
<keyword evidence="1" id="KW-0472">Membrane</keyword>
<dbReference type="AlphaFoldDB" id="A0A3A4AW38"/>
<accession>A0A3A4AW38</accession>
<keyword evidence="4" id="KW-1185">Reference proteome</keyword>
<feature type="transmembrane region" description="Helical" evidence="1">
    <location>
        <begin position="51"/>
        <end position="71"/>
    </location>
</feature>
<dbReference type="NCBIfam" id="NF047864">
    <property type="entry name" value="CBU_0592_membra"/>
    <property type="match status" value="1"/>
</dbReference>
<reference evidence="3 4" key="1">
    <citation type="submission" date="2018-09" db="EMBL/GenBank/DDBJ databases">
        <title>YIM 75507 draft genome.</title>
        <authorList>
            <person name="Tang S."/>
            <person name="Feng Y."/>
        </authorList>
    </citation>
    <scope>NUCLEOTIDE SEQUENCE [LARGE SCALE GENOMIC DNA]</scope>
    <source>
        <strain evidence="3 4">YIM 75507</strain>
    </source>
</reference>
<dbReference type="InterPro" id="IPR058058">
    <property type="entry name" value="CBU_0592-like"/>
</dbReference>
<comment type="caution">
    <text evidence="3">The sequence shown here is derived from an EMBL/GenBank/DDBJ whole genome shotgun (WGS) entry which is preliminary data.</text>
</comment>
<dbReference type="RefSeq" id="WP_119926796.1">
    <property type="nucleotide sequence ID" value="NZ_QZEY01000004.1"/>
</dbReference>
<dbReference type="Pfam" id="PF26604">
    <property type="entry name" value="CBU_0592"/>
    <property type="match status" value="1"/>
</dbReference>
<evidence type="ECO:0000313" key="3">
    <source>
        <dbReference type="EMBL" id="RJL32547.1"/>
    </source>
</evidence>